<protein>
    <recommendedName>
        <fullName evidence="7">Tryptophan synthase beta chain-like PALP domain-containing protein</fullName>
    </recommendedName>
</protein>
<sequence>MDKSIERQINGLKSLVGNTPLLAISFTYKGETRKLYAKAENLNMTGSIKDRMALHIFRKAYQKGTLTRGQLIAEATSGNTGISIAAIGRAMGHPVTIFMPSWLSNERINLIQSLGAKIYLVSKDEGGFIGCIRMTEELAERKGAFLPSQFSNNDNIEAHYNSTGPEIWWQLRFHSLYPDAFIAGVGTGGTIMGTGRYLKERHNKIRLYAIEPENSPTLSTGCKIGKHRIQGISDEFIPPIVNLEELDGIIGVDDGDAILMAQKLASQLGIAVGISSGANFIGALKVQEKLGNDAIVVTVFADDNKKYLSTDLLREEPVKDTFISKDIELTEFNAFKRVCHTCCDPNECAENEPLHLLNEGGILPRCPRRLV</sequence>
<proteinExistence type="inferred from homology"/>
<keyword evidence="4" id="KW-0808">Transferase</keyword>
<dbReference type="InterPro" id="IPR050214">
    <property type="entry name" value="Cys_Synth/Cystath_Beta-Synth"/>
</dbReference>
<dbReference type="SUPFAM" id="SSF53686">
    <property type="entry name" value="Tryptophan synthase beta subunit-like PLP-dependent enzymes"/>
    <property type="match status" value="1"/>
</dbReference>
<evidence type="ECO:0000256" key="2">
    <source>
        <dbReference type="ARBA" id="ARBA00007103"/>
    </source>
</evidence>
<evidence type="ECO:0000256" key="4">
    <source>
        <dbReference type="ARBA" id="ARBA00022679"/>
    </source>
</evidence>
<keyword evidence="6" id="KW-0198">Cysteine biosynthesis</keyword>
<comment type="cofactor">
    <cofactor evidence="1">
        <name>pyridoxal 5'-phosphate</name>
        <dbReference type="ChEBI" id="CHEBI:597326"/>
    </cofactor>
</comment>
<evidence type="ECO:0000259" key="7">
    <source>
        <dbReference type="Pfam" id="PF00291"/>
    </source>
</evidence>
<gene>
    <name evidence="8" type="ORF">S01H1_11377</name>
</gene>
<dbReference type="FunFam" id="3.40.50.1100:FF:000006">
    <property type="entry name" value="Cysteine synthase"/>
    <property type="match status" value="1"/>
</dbReference>
<dbReference type="InterPro" id="IPR001926">
    <property type="entry name" value="TrpB-like_PALP"/>
</dbReference>
<dbReference type="EMBL" id="BARS01005799">
    <property type="protein sequence ID" value="GAF78876.1"/>
    <property type="molecule type" value="Genomic_DNA"/>
</dbReference>
<evidence type="ECO:0000313" key="8">
    <source>
        <dbReference type="EMBL" id="GAF78876.1"/>
    </source>
</evidence>
<feature type="domain" description="Tryptophan synthase beta chain-like PALP" evidence="7">
    <location>
        <begin position="14"/>
        <end position="301"/>
    </location>
</feature>
<keyword evidence="3" id="KW-0028">Amino-acid biosynthesis</keyword>
<dbReference type="Gene3D" id="3.40.50.1100">
    <property type="match status" value="2"/>
</dbReference>
<evidence type="ECO:0000256" key="5">
    <source>
        <dbReference type="ARBA" id="ARBA00022898"/>
    </source>
</evidence>
<evidence type="ECO:0000256" key="6">
    <source>
        <dbReference type="ARBA" id="ARBA00023192"/>
    </source>
</evidence>
<dbReference type="AlphaFoldDB" id="X0SUP8"/>
<comment type="caution">
    <text evidence="8">The sequence shown here is derived from an EMBL/GenBank/DDBJ whole genome shotgun (WGS) entry which is preliminary data.</text>
</comment>
<dbReference type="GO" id="GO:0019344">
    <property type="term" value="P:cysteine biosynthetic process"/>
    <property type="evidence" value="ECO:0007669"/>
    <property type="project" value="UniProtKB-KW"/>
</dbReference>
<dbReference type="GO" id="GO:0016740">
    <property type="term" value="F:transferase activity"/>
    <property type="evidence" value="ECO:0007669"/>
    <property type="project" value="UniProtKB-KW"/>
</dbReference>
<reference evidence="8" key="1">
    <citation type="journal article" date="2014" name="Front. Microbiol.">
        <title>High frequency of phylogenetically diverse reductive dehalogenase-homologous genes in deep subseafloor sedimentary metagenomes.</title>
        <authorList>
            <person name="Kawai M."/>
            <person name="Futagami T."/>
            <person name="Toyoda A."/>
            <person name="Takaki Y."/>
            <person name="Nishi S."/>
            <person name="Hori S."/>
            <person name="Arai W."/>
            <person name="Tsubouchi T."/>
            <person name="Morono Y."/>
            <person name="Uchiyama I."/>
            <person name="Ito T."/>
            <person name="Fujiyama A."/>
            <person name="Inagaki F."/>
            <person name="Takami H."/>
        </authorList>
    </citation>
    <scope>NUCLEOTIDE SEQUENCE</scope>
    <source>
        <strain evidence="8">Expedition CK06-06</strain>
    </source>
</reference>
<organism evidence="8">
    <name type="scientific">marine sediment metagenome</name>
    <dbReference type="NCBI Taxonomy" id="412755"/>
    <lineage>
        <taxon>unclassified sequences</taxon>
        <taxon>metagenomes</taxon>
        <taxon>ecological metagenomes</taxon>
    </lineage>
</organism>
<evidence type="ECO:0000256" key="3">
    <source>
        <dbReference type="ARBA" id="ARBA00022605"/>
    </source>
</evidence>
<dbReference type="Pfam" id="PF00291">
    <property type="entry name" value="PALP"/>
    <property type="match status" value="1"/>
</dbReference>
<comment type="similarity">
    <text evidence="2">Belongs to the cysteine synthase/cystathionine beta-synthase family.</text>
</comment>
<dbReference type="CDD" id="cd01561">
    <property type="entry name" value="CBS_like"/>
    <property type="match status" value="1"/>
</dbReference>
<dbReference type="InterPro" id="IPR036052">
    <property type="entry name" value="TrpB-like_PALP_sf"/>
</dbReference>
<accession>X0SUP8</accession>
<keyword evidence="5" id="KW-0663">Pyridoxal phosphate</keyword>
<name>X0SUP8_9ZZZZ</name>
<evidence type="ECO:0000256" key="1">
    <source>
        <dbReference type="ARBA" id="ARBA00001933"/>
    </source>
</evidence>
<dbReference type="PANTHER" id="PTHR10314">
    <property type="entry name" value="CYSTATHIONINE BETA-SYNTHASE"/>
    <property type="match status" value="1"/>
</dbReference>